<name>A0AA88M4F6_CHASR</name>
<accession>A0AA88M4F6</accession>
<dbReference type="EMBL" id="JAUPFM010000014">
    <property type="protein sequence ID" value="KAK2830209.1"/>
    <property type="molecule type" value="Genomic_DNA"/>
</dbReference>
<sequence length="95" mass="10233">MQSGNQFILRQVGINGIDGLGNSHRIHLAWGPGEIDTGHLDRRVTKSGRSEAILPAATPGISQKFLALCLKPCGPAEQHPHDPHAAMGKQSYPQF</sequence>
<gene>
    <name evidence="1" type="ORF">Q5P01_018140</name>
</gene>
<dbReference type="AlphaFoldDB" id="A0AA88M4F6"/>
<protein>
    <submittedName>
        <fullName evidence="1">Uncharacterized protein</fullName>
    </submittedName>
</protein>
<evidence type="ECO:0000313" key="1">
    <source>
        <dbReference type="EMBL" id="KAK2830209.1"/>
    </source>
</evidence>
<keyword evidence="2" id="KW-1185">Reference proteome</keyword>
<comment type="caution">
    <text evidence="1">The sequence shown here is derived from an EMBL/GenBank/DDBJ whole genome shotgun (WGS) entry which is preliminary data.</text>
</comment>
<proteinExistence type="predicted"/>
<evidence type="ECO:0000313" key="2">
    <source>
        <dbReference type="Proteomes" id="UP001187415"/>
    </source>
</evidence>
<organism evidence="1 2">
    <name type="scientific">Channa striata</name>
    <name type="common">Snakehead murrel</name>
    <name type="synonym">Ophicephalus striatus</name>
    <dbReference type="NCBI Taxonomy" id="64152"/>
    <lineage>
        <taxon>Eukaryota</taxon>
        <taxon>Metazoa</taxon>
        <taxon>Chordata</taxon>
        <taxon>Craniata</taxon>
        <taxon>Vertebrata</taxon>
        <taxon>Euteleostomi</taxon>
        <taxon>Actinopterygii</taxon>
        <taxon>Neopterygii</taxon>
        <taxon>Teleostei</taxon>
        <taxon>Neoteleostei</taxon>
        <taxon>Acanthomorphata</taxon>
        <taxon>Anabantaria</taxon>
        <taxon>Anabantiformes</taxon>
        <taxon>Channoidei</taxon>
        <taxon>Channidae</taxon>
        <taxon>Channa</taxon>
    </lineage>
</organism>
<dbReference type="Proteomes" id="UP001187415">
    <property type="component" value="Unassembled WGS sequence"/>
</dbReference>
<reference evidence="1" key="1">
    <citation type="submission" date="2023-07" db="EMBL/GenBank/DDBJ databases">
        <title>Chromosome-level Genome Assembly of Striped Snakehead (Channa striata).</title>
        <authorList>
            <person name="Liu H."/>
        </authorList>
    </citation>
    <scope>NUCLEOTIDE SEQUENCE</scope>
    <source>
        <strain evidence="1">Gz</strain>
        <tissue evidence="1">Muscle</tissue>
    </source>
</reference>